<dbReference type="GO" id="GO:0003723">
    <property type="term" value="F:RNA binding"/>
    <property type="evidence" value="ECO:0007669"/>
    <property type="project" value="UniProtKB-KW"/>
</dbReference>
<dbReference type="InterPro" id="IPR047048">
    <property type="entry name" value="TlyA"/>
</dbReference>
<keyword evidence="6" id="KW-0489">Methyltransferase</keyword>
<organism evidence="6 7">
    <name type="scientific">Lichenibacterium ramalinae</name>
    <dbReference type="NCBI Taxonomy" id="2316527"/>
    <lineage>
        <taxon>Bacteria</taxon>
        <taxon>Pseudomonadati</taxon>
        <taxon>Pseudomonadota</taxon>
        <taxon>Alphaproteobacteria</taxon>
        <taxon>Hyphomicrobiales</taxon>
        <taxon>Lichenihabitantaceae</taxon>
        <taxon>Lichenibacterium</taxon>
    </lineage>
</organism>
<name>A0A4Q2RGF9_9HYPH</name>
<dbReference type="PANTHER" id="PTHR32319:SF0">
    <property type="entry name" value="BACTERIAL HEMOLYSIN-LIKE PROTEIN"/>
    <property type="match status" value="1"/>
</dbReference>
<dbReference type="AlphaFoldDB" id="A0A4Q2RGF9"/>
<keyword evidence="1 3" id="KW-0694">RNA-binding</keyword>
<evidence type="ECO:0000256" key="2">
    <source>
        <dbReference type="ARBA" id="ARBA00029460"/>
    </source>
</evidence>
<dbReference type="Pfam" id="PF01479">
    <property type="entry name" value="S4"/>
    <property type="match status" value="1"/>
</dbReference>
<dbReference type="InterPro" id="IPR002942">
    <property type="entry name" value="S4_RNA-bd"/>
</dbReference>
<evidence type="ECO:0000313" key="7">
    <source>
        <dbReference type="Proteomes" id="UP000289411"/>
    </source>
</evidence>
<dbReference type="InterPro" id="IPR002877">
    <property type="entry name" value="RNA_MeTrfase_FtsJ_dom"/>
</dbReference>
<dbReference type="PANTHER" id="PTHR32319">
    <property type="entry name" value="BACTERIAL HEMOLYSIN-LIKE PROTEIN"/>
    <property type="match status" value="1"/>
</dbReference>
<accession>A0A4Q2RGF9</accession>
<dbReference type="EMBL" id="QYBC01000005">
    <property type="protein sequence ID" value="RYB06047.1"/>
    <property type="molecule type" value="Genomic_DNA"/>
</dbReference>
<dbReference type="PROSITE" id="PS50889">
    <property type="entry name" value="S4"/>
    <property type="match status" value="1"/>
</dbReference>
<keyword evidence="6" id="KW-0808">Transferase</keyword>
<dbReference type="InterPro" id="IPR029063">
    <property type="entry name" value="SAM-dependent_MTases_sf"/>
</dbReference>
<evidence type="ECO:0000256" key="1">
    <source>
        <dbReference type="ARBA" id="ARBA00022884"/>
    </source>
</evidence>
<keyword evidence="7" id="KW-1185">Reference proteome</keyword>
<dbReference type="GO" id="GO:0032259">
    <property type="term" value="P:methylation"/>
    <property type="evidence" value="ECO:0007669"/>
    <property type="project" value="UniProtKB-KW"/>
</dbReference>
<dbReference type="Gene3D" id="3.40.50.150">
    <property type="entry name" value="Vaccinia Virus protein VP39"/>
    <property type="match status" value="1"/>
</dbReference>
<proteinExistence type="inferred from homology"/>
<dbReference type="InterPro" id="IPR036986">
    <property type="entry name" value="S4_RNA-bd_sf"/>
</dbReference>
<dbReference type="PIRSF" id="PIRSF005578">
    <property type="entry name" value="TlyA"/>
    <property type="match status" value="1"/>
</dbReference>
<dbReference type="Gene3D" id="3.10.290.10">
    <property type="entry name" value="RNA-binding S4 domain"/>
    <property type="match status" value="1"/>
</dbReference>
<evidence type="ECO:0000259" key="4">
    <source>
        <dbReference type="Pfam" id="PF01479"/>
    </source>
</evidence>
<dbReference type="OrthoDB" id="9784736at2"/>
<dbReference type="InterPro" id="IPR004538">
    <property type="entry name" value="Hemolysin_A/TlyA"/>
</dbReference>
<dbReference type="Pfam" id="PF01728">
    <property type="entry name" value="FtsJ"/>
    <property type="match status" value="1"/>
</dbReference>
<sequence>MTATDDAAGPSRRADVALVAAGFFESRARAAEAIAAGLVTADGVTVAKPAGKVAADAVLRATPAHPYVSRGGLKLAAALDGFAIDPAGLRCLDVGSSTGGFTDVLLRRGAAHVTAVDVGRDQFHHSLRADPRITLRESTDIRALAPADLAAPVDLVVCDASFVSLRIVLPPALALAGPRAALVALVKPQFEAGRRALKKGIVRDPAVHEAVCRDIAAFVTDAGWTLLGVAPSPVAGGDGNLEFLLGARRRGD</sequence>
<dbReference type="SUPFAM" id="SSF53335">
    <property type="entry name" value="S-adenosyl-L-methionine-dependent methyltransferases"/>
    <property type="match status" value="1"/>
</dbReference>
<protein>
    <submittedName>
        <fullName evidence="6">TlyA family RNA methyltransferase</fullName>
    </submittedName>
</protein>
<reference evidence="6 7" key="2">
    <citation type="submission" date="2019-02" db="EMBL/GenBank/DDBJ databases">
        <title>'Lichenibacterium ramalinii' gen. nov. sp. nov., 'Lichenibacterium minor' gen. nov. sp. nov.</title>
        <authorList>
            <person name="Pankratov T."/>
        </authorList>
    </citation>
    <scope>NUCLEOTIDE SEQUENCE [LARGE SCALE GENOMIC DNA]</scope>
    <source>
        <strain evidence="6 7">RmlP001</strain>
    </source>
</reference>
<dbReference type="GO" id="GO:0008168">
    <property type="term" value="F:methyltransferase activity"/>
    <property type="evidence" value="ECO:0007669"/>
    <property type="project" value="UniProtKB-KW"/>
</dbReference>
<dbReference type="Proteomes" id="UP000289411">
    <property type="component" value="Unassembled WGS sequence"/>
</dbReference>
<dbReference type="CDD" id="cd02440">
    <property type="entry name" value="AdoMet_MTases"/>
    <property type="match status" value="1"/>
</dbReference>
<evidence type="ECO:0000259" key="5">
    <source>
        <dbReference type="Pfam" id="PF01728"/>
    </source>
</evidence>
<evidence type="ECO:0000313" key="6">
    <source>
        <dbReference type="EMBL" id="RYB06047.1"/>
    </source>
</evidence>
<feature type="domain" description="RNA-binding S4" evidence="4">
    <location>
        <begin position="12"/>
        <end position="54"/>
    </location>
</feature>
<gene>
    <name evidence="6" type="ORF">D3272_07590</name>
</gene>
<comment type="similarity">
    <text evidence="2">Belongs to the TlyA family.</text>
</comment>
<feature type="domain" description="Ribosomal RNA methyltransferase FtsJ" evidence="5">
    <location>
        <begin position="67"/>
        <end position="248"/>
    </location>
</feature>
<reference evidence="6 7" key="1">
    <citation type="submission" date="2018-09" db="EMBL/GenBank/DDBJ databases">
        <authorList>
            <person name="Grouzdev D.S."/>
            <person name="Krutkina M.S."/>
        </authorList>
    </citation>
    <scope>NUCLEOTIDE SEQUENCE [LARGE SCALE GENOMIC DNA]</scope>
    <source>
        <strain evidence="6 7">RmlP001</strain>
    </source>
</reference>
<evidence type="ECO:0000256" key="3">
    <source>
        <dbReference type="PROSITE-ProRule" id="PRU00182"/>
    </source>
</evidence>
<dbReference type="RefSeq" id="WP_129218557.1">
    <property type="nucleotide sequence ID" value="NZ_QYBC01000005.1"/>
</dbReference>
<dbReference type="NCBIfam" id="TIGR00478">
    <property type="entry name" value="tly"/>
    <property type="match status" value="1"/>
</dbReference>
<dbReference type="SUPFAM" id="SSF55174">
    <property type="entry name" value="Alpha-L RNA-binding motif"/>
    <property type="match status" value="1"/>
</dbReference>
<comment type="caution">
    <text evidence="6">The sequence shown here is derived from an EMBL/GenBank/DDBJ whole genome shotgun (WGS) entry which is preliminary data.</text>
</comment>